<dbReference type="GO" id="GO:0005782">
    <property type="term" value="C:peroxisomal matrix"/>
    <property type="evidence" value="ECO:0007669"/>
    <property type="project" value="UniProtKB-SubCell"/>
</dbReference>
<dbReference type="PANTHER" id="PTHR11530">
    <property type="entry name" value="D-AMINO ACID OXIDASE"/>
    <property type="match status" value="1"/>
</dbReference>
<evidence type="ECO:0000256" key="4">
    <source>
        <dbReference type="ARBA" id="ARBA00022630"/>
    </source>
</evidence>
<comment type="cofactor">
    <cofactor evidence="1 7">
        <name>FAD</name>
        <dbReference type="ChEBI" id="CHEBI:57692"/>
    </cofactor>
</comment>
<comment type="subcellular location">
    <subcellularLocation>
        <location evidence="2">Peroxisome matrix</location>
    </subcellularLocation>
</comment>
<organism evidence="9 11">
    <name type="scientific">Adineta ricciae</name>
    <name type="common">Rotifer</name>
    <dbReference type="NCBI Taxonomy" id="249248"/>
    <lineage>
        <taxon>Eukaryota</taxon>
        <taxon>Metazoa</taxon>
        <taxon>Spiralia</taxon>
        <taxon>Gnathifera</taxon>
        <taxon>Rotifera</taxon>
        <taxon>Eurotatoria</taxon>
        <taxon>Bdelloidea</taxon>
        <taxon>Adinetida</taxon>
        <taxon>Adinetidae</taxon>
        <taxon>Adineta</taxon>
    </lineage>
</organism>
<feature type="domain" description="FAD dependent oxidoreductase" evidence="8">
    <location>
        <begin position="3"/>
        <end position="319"/>
    </location>
</feature>
<comment type="similarity">
    <text evidence="3">Belongs to the DAMOX/DASOX family.</text>
</comment>
<dbReference type="Pfam" id="PF01266">
    <property type="entry name" value="DAO"/>
    <property type="match status" value="1"/>
</dbReference>
<reference evidence="9" key="1">
    <citation type="submission" date="2021-02" db="EMBL/GenBank/DDBJ databases">
        <authorList>
            <person name="Nowell W R."/>
        </authorList>
    </citation>
    <scope>NUCLEOTIDE SEQUENCE</scope>
</reference>
<dbReference type="SUPFAM" id="SSF54373">
    <property type="entry name" value="FAD-linked reductases, C-terminal domain"/>
    <property type="match status" value="1"/>
</dbReference>
<proteinExistence type="inferred from homology"/>
<feature type="binding site" evidence="7">
    <location>
        <position position="182"/>
    </location>
    <ligand>
        <name>FAD</name>
        <dbReference type="ChEBI" id="CHEBI:57692"/>
    </ligand>
</feature>
<feature type="binding site" evidence="7">
    <location>
        <begin position="34"/>
        <end position="35"/>
    </location>
    <ligand>
        <name>FAD</name>
        <dbReference type="ChEBI" id="CHEBI:57692"/>
    </ligand>
</feature>
<evidence type="ECO:0000256" key="5">
    <source>
        <dbReference type="ARBA" id="ARBA00022827"/>
    </source>
</evidence>
<dbReference type="AlphaFoldDB" id="A0A813THH1"/>
<feature type="binding site" evidence="7">
    <location>
        <position position="306"/>
    </location>
    <ligand>
        <name>D-dopa</name>
        <dbReference type="ChEBI" id="CHEBI:149689"/>
    </ligand>
</feature>
<comment type="caution">
    <text evidence="9">The sequence shown here is derived from an EMBL/GenBank/DDBJ whole genome shotgun (WGS) entry which is preliminary data.</text>
</comment>
<dbReference type="OrthoDB" id="2015447at2759"/>
<evidence type="ECO:0000256" key="3">
    <source>
        <dbReference type="ARBA" id="ARBA00006730"/>
    </source>
</evidence>
<dbReference type="GO" id="GO:0071949">
    <property type="term" value="F:FAD binding"/>
    <property type="evidence" value="ECO:0007669"/>
    <property type="project" value="InterPro"/>
</dbReference>
<dbReference type="SUPFAM" id="SSF51971">
    <property type="entry name" value="Nucleotide-binding domain"/>
    <property type="match status" value="1"/>
</dbReference>
<dbReference type="InterPro" id="IPR023209">
    <property type="entry name" value="DAO"/>
</dbReference>
<dbReference type="Proteomes" id="UP000663828">
    <property type="component" value="Unassembled WGS sequence"/>
</dbReference>
<dbReference type="InterPro" id="IPR006181">
    <property type="entry name" value="D-amino_acid_oxidase_CS"/>
</dbReference>
<protein>
    <recommendedName>
        <fullName evidence="8">FAD dependent oxidoreductase domain-containing protein</fullName>
    </recommendedName>
</protein>
<dbReference type="PROSITE" id="PS00677">
    <property type="entry name" value="DAO"/>
    <property type="match status" value="1"/>
</dbReference>
<evidence type="ECO:0000313" key="10">
    <source>
        <dbReference type="EMBL" id="CAF0838494.1"/>
    </source>
</evidence>
<feature type="binding site" evidence="7">
    <location>
        <position position="221"/>
    </location>
    <ligand>
        <name>D-dopa</name>
        <dbReference type="ChEBI" id="CHEBI:149689"/>
    </ligand>
</feature>
<keyword evidence="4" id="KW-0285">Flavoprotein</keyword>
<keyword evidence="6" id="KW-0560">Oxidoreductase</keyword>
<dbReference type="PIRSF" id="PIRSF000189">
    <property type="entry name" value="D-aa_oxidase"/>
    <property type="match status" value="1"/>
</dbReference>
<dbReference type="EMBL" id="CAJNOR010000128">
    <property type="protein sequence ID" value="CAF0809166.1"/>
    <property type="molecule type" value="Genomic_DNA"/>
</dbReference>
<dbReference type="PANTHER" id="PTHR11530:SF11">
    <property type="entry name" value="D-ASPARTATE OXIDASE"/>
    <property type="match status" value="1"/>
</dbReference>
<dbReference type="EMBL" id="CAJNOJ010000020">
    <property type="protein sequence ID" value="CAF0838494.1"/>
    <property type="molecule type" value="Genomic_DNA"/>
</dbReference>
<accession>A0A813THH1</accession>
<evidence type="ECO:0000259" key="8">
    <source>
        <dbReference type="Pfam" id="PF01266"/>
    </source>
</evidence>
<feature type="binding site" evidence="7">
    <location>
        <begin position="41"/>
        <end position="42"/>
    </location>
    <ligand>
        <name>FAD</name>
        <dbReference type="ChEBI" id="CHEBI:57692"/>
    </ligand>
</feature>
<evidence type="ECO:0000256" key="7">
    <source>
        <dbReference type="PIRSR" id="PIRSR000189-1"/>
    </source>
</evidence>
<evidence type="ECO:0000256" key="1">
    <source>
        <dbReference type="ARBA" id="ARBA00001974"/>
    </source>
</evidence>
<evidence type="ECO:0000256" key="6">
    <source>
        <dbReference type="ARBA" id="ARBA00023002"/>
    </source>
</evidence>
<dbReference type="GO" id="GO:0003884">
    <property type="term" value="F:D-amino-acid oxidase activity"/>
    <property type="evidence" value="ECO:0007669"/>
    <property type="project" value="InterPro"/>
</dbReference>
<evidence type="ECO:0000313" key="11">
    <source>
        <dbReference type="Proteomes" id="UP000663828"/>
    </source>
</evidence>
<gene>
    <name evidence="10" type="ORF">EDS130_LOCUS6710</name>
    <name evidence="9" type="ORF">XAT740_LOCUS3373</name>
</gene>
<keyword evidence="11" id="KW-1185">Reference proteome</keyword>
<dbReference type="InterPro" id="IPR006076">
    <property type="entry name" value="FAD-dep_OxRdtase"/>
</dbReference>
<dbReference type="Proteomes" id="UP000663852">
    <property type="component" value="Unassembled WGS sequence"/>
</dbReference>
<keyword evidence="5 7" id="KW-0274">FAD</keyword>
<feature type="binding site" evidence="7">
    <location>
        <position position="276"/>
    </location>
    <ligand>
        <name>D-dopa</name>
        <dbReference type="ChEBI" id="CHEBI:149689"/>
    </ligand>
</feature>
<dbReference type="Gene3D" id="3.40.50.720">
    <property type="entry name" value="NAD(P)-binding Rossmann-like Domain"/>
    <property type="match status" value="1"/>
</dbReference>
<evidence type="ECO:0000256" key="2">
    <source>
        <dbReference type="ARBA" id="ARBA00004253"/>
    </source>
</evidence>
<evidence type="ECO:0000313" key="9">
    <source>
        <dbReference type="EMBL" id="CAF0809166.1"/>
    </source>
</evidence>
<dbReference type="GO" id="GO:0019478">
    <property type="term" value="P:D-amino acid catabolic process"/>
    <property type="evidence" value="ECO:0007669"/>
    <property type="project" value="TreeGrafter"/>
</dbReference>
<name>A0A813THH1_ADIRI</name>
<sequence length="341" mass="38841">MPRVAIIGAGVVGLSTALCIKLQHPSLGLTIIADRFLEDTTSDGAGGLFRPDDRFVLGVDLSTLRKWSQTSFEHFNNIIFSNIGAEAGIAQVSGYQLFNEPRPDPSYQNIIYNFRHLSKDELATFPDHYKYGYFTTTLYVDTRRYMKYLTKILAEKQVTFVQKKINSIEELVDSYDIVVNCTGYGARELCRDELIHPIRGQMIRVRAPWIKHFYYTDDNCYMIPNYDTIVLGGTRQVDNDNTQVDLNDKEGIWQRCLRLCPSLAQAEILWHWAGLRPNREPIRVETETIKHDNKQLFIVHNYGHGGNGISLSWGTAVDATRLFSSYLNAISTADKQLSSKL</sequence>
<dbReference type="Gene3D" id="3.30.9.10">
    <property type="entry name" value="D-Amino Acid Oxidase, subunit A, domain 2"/>
    <property type="match status" value="1"/>
</dbReference>